<dbReference type="PROSITE" id="PS50106">
    <property type="entry name" value="PDZ"/>
    <property type="match status" value="2"/>
</dbReference>
<dbReference type="GO" id="GO:0006508">
    <property type="term" value="P:proteolysis"/>
    <property type="evidence" value="ECO:0007669"/>
    <property type="project" value="UniProtKB-KW"/>
</dbReference>
<dbReference type="InterPro" id="IPR008915">
    <property type="entry name" value="Peptidase_M50"/>
</dbReference>
<keyword evidence="14" id="KW-1185">Reference proteome</keyword>
<keyword evidence="7 11" id="KW-0862">Zinc</keyword>
<dbReference type="CDD" id="cd23081">
    <property type="entry name" value="cpPDZ_EcRseP-like"/>
    <property type="match status" value="2"/>
</dbReference>
<evidence type="ECO:0000256" key="3">
    <source>
        <dbReference type="ARBA" id="ARBA00007931"/>
    </source>
</evidence>
<evidence type="ECO:0000256" key="5">
    <source>
        <dbReference type="ARBA" id="ARBA00022692"/>
    </source>
</evidence>
<proteinExistence type="inferred from homology"/>
<evidence type="ECO:0000256" key="7">
    <source>
        <dbReference type="ARBA" id="ARBA00022833"/>
    </source>
</evidence>
<dbReference type="InterPro" id="IPR001478">
    <property type="entry name" value="PDZ"/>
</dbReference>
<evidence type="ECO:0000256" key="11">
    <source>
        <dbReference type="RuleBase" id="RU362031"/>
    </source>
</evidence>
<dbReference type="GO" id="GO:0016020">
    <property type="term" value="C:membrane"/>
    <property type="evidence" value="ECO:0007669"/>
    <property type="project" value="UniProtKB-SubCell"/>
</dbReference>
<dbReference type="EC" id="3.4.24.-" evidence="11"/>
<dbReference type="PANTHER" id="PTHR42837">
    <property type="entry name" value="REGULATOR OF SIGMA-E PROTEASE RSEP"/>
    <property type="match status" value="1"/>
</dbReference>
<comment type="similarity">
    <text evidence="3 11">Belongs to the peptidase M50B family.</text>
</comment>
<dbReference type="NCBIfam" id="TIGR00054">
    <property type="entry name" value="RIP metalloprotease RseP"/>
    <property type="match status" value="1"/>
</dbReference>
<dbReference type="SUPFAM" id="SSF50156">
    <property type="entry name" value="PDZ domain-like"/>
    <property type="match status" value="2"/>
</dbReference>
<keyword evidence="9 11" id="KW-0482">Metalloprotease</keyword>
<feature type="transmembrane region" description="Helical" evidence="11">
    <location>
        <begin position="419"/>
        <end position="437"/>
    </location>
</feature>
<dbReference type="CDD" id="cd06163">
    <property type="entry name" value="S2P-M50_PDZ_RseP-like"/>
    <property type="match status" value="2"/>
</dbReference>
<dbReference type="RefSeq" id="WP_139445869.1">
    <property type="nucleotide sequence ID" value="NZ_VDMB01000002.1"/>
</dbReference>
<evidence type="ECO:0000259" key="12">
    <source>
        <dbReference type="PROSITE" id="PS50106"/>
    </source>
</evidence>
<protein>
    <recommendedName>
        <fullName evidence="11">Zinc metalloprotease</fullName>
        <ecNumber evidence="11">3.4.24.-</ecNumber>
    </recommendedName>
</protein>
<gene>
    <name evidence="13" type="primary">rseP</name>
    <name evidence="13" type="ORF">FIM25_02255</name>
</gene>
<keyword evidence="5 11" id="KW-0812">Transmembrane</keyword>
<keyword evidence="6 11" id="KW-0378">Hydrolase</keyword>
<dbReference type="Pfam" id="PF02163">
    <property type="entry name" value="Peptidase_M50"/>
    <property type="match status" value="1"/>
</dbReference>
<evidence type="ECO:0000256" key="10">
    <source>
        <dbReference type="ARBA" id="ARBA00023136"/>
    </source>
</evidence>
<keyword evidence="8 11" id="KW-1133">Transmembrane helix</keyword>
<dbReference type="InterPro" id="IPR004387">
    <property type="entry name" value="Pept_M50_Zn"/>
</dbReference>
<comment type="subcellular location">
    <subcellularLocation>
        <location evidence="2">Membrane</location>
        <topology evidence="2">Multi-pass membrane protein</topology>
    </subcellularLocation>
</comment>
<dbReference type="EMBL" id="VDMB01000002">
    <property type="protein sequence ID" value="TYT75749.1"/>
    <property type="molecule type" value="Genomic_DNA"/>
</dbReference>
<evidence type="ECO:0000313" key="14">
    <source>
        <dbReference type="Proteomes" id="UP000321899"/>
    </source>
</evidence>
<dbReference type="Proteomes" id="UP000321899">
    <property type="component" value="Unassembled WGS sequence"/>
</dbReference>
<evidence type="ECO:0000256" key="1">
    <source>
        <dbReference type="ARBA" id="ARBA00001947"/>
    </source>
</evidence>
<organism evidence="13 14">
    <name type="scientific">Desulfobotulus mexicanus</name>
    <dbReference type="NCBI Taxonomy" id="2586642"/>
    <lineage>
        <taxon>Bacteria</taxon>
        <taxon>Pseudomonadati</taxon>
        <taxon>Thermodesulfobacteriota</taxon>
        <taxon>Desulfobacteria</taxon>
        <taxon>Desulfobacterales</taxon>
        <taxon>Desulfobacteraceae</taxon>
        <taxon>Desulfobotulus</taxon>
    </lineage>
</organism>
<evidence type="ECO:0000256" key="9">
    <source>
        <dbReference type="ARBA" id="ARBA00023049"/>
    </source>
</evidence>
<dbReference type="InterPro" id="IPR041489">
    <property type="entry name" value="PDZ_6"/>
</dbReference>
<feature type="transmembrane region" description="Helical" evidence="11">
    <location>
        <begin position="369"/>
        <end position="391"/>
    </location>
</feature>
<sequence length="446" mass="48403">MTSLLSFLVVLSVLIFIHELGHYLLARLLGVGVERFSIGFGPRLAGWKSGRTDFRISAIPLGGYVKMVGDEPGAELPAEDIPLSFTHKPVWKRMLIVAAGPFFNLLLAVIFLWGLVFWYGLPVMDPVVGDIVSDSPAASAGLRTGDLVLSVDGRAVDTWEDVQKRIKRYSGRDGLVFEIDRAGDKRQIMVFPEPMPTRDALGATVMRTGIGANPFVPAVIGFVNPGFPAEDAGLKSGDMVLRINGEPVNTWMQMAGRIQASRGESMELEVERAGELIRLHLQAREETMEDGMGGKVTRHVVGISPEPYARASHLGFFGAMLEGTRQTGEIVKVTGIALARMVKGSLSRDNLGGPIFIAQMAGSEASKGIAHLLAFIAVISVNLALLNLLPIPVLDGGHLLFYTIELIRGKPVSTRGREVAQQVGIFLLLSLMVFAFYNDILRLFQG</sequence>
<evidence type="ECO:0000313" key="13">
    <source>
        <dbReference type="EMBL" id="TYT75749.1"/>
    </source>
</evidence>
<comment type="caution">
    <text evidence="13">The sequence shown here is derived from an EMBL/GenBank/DDBJ whole genome shotgun (WGS) entry which is preliminary data.</text>
</comment>
<dbReference type="GO" id="GO:0004222">
    <property type="term" value="F:metalloendopeptidase activity"/>
    <property type="evidence" value="ECO:0007669"/>
    <property type="project" value="InterPro"/>
</dbReference>
<feature type="domain" description="PDZ" evidence="12">
    <location>
        <begin position="119"/>
        <end position="156"/>
    </location>
</feature>
<dbReference type="GO" id="GO:0046872">
    <property type="term" value="F:metal ion binding"/>
    <property type="evidence" value="ECO:0007669"/>
    <property type="project" value="UniProtKB-KW"/>
</dbReference>
<evidence type="ECO:0000256" key="2">
    <source>
        <dbReference type="ARBA" id="ARBA00004141"/>
    </source>
</evidence>
<dbReference type="Gene3D" id="2.30.42.10">
    <property type="match status" value="2"/>
</dbReference>
<keyword evidence="11" id="KW-0479">Metal-binding</keyword>
<evidence type="ECO:0000256" key="8">
    <source>
        <dbReference type="ARBA" id="ARBA00022989"/>
    </source>
</evidence>
<reference evidence="13 14" key="1">
    <citation type="submission" date="2019-06" db="EMBL/GenBank/DDBJ databases">
        <title>Desulfobotulus mexicanus sp. nov., a novel sulfate-reducing bacterium isolated from the sediment of an alkaline crater lake in Mexico.</title>
        <authorList>
            <person name="Hirschler-Rea A."/>
        </authorList>
    </citation>
    <scope>NUCLEOTIDE SEQUENCE [LARGE SCALE GENOMIC DNA]</scope>
    <source>
        <strain evidence="13 14">PAR22N</strain>
    </source>
</reference>
<evidence type="ECO:0000256" key="6">
    <source>
        <dbReference type="ARBA" id="ARBA00022801"/>
    </source>
</evidence>
<dbReference type="AlphaFoldDB" id="A0A5Q4VDH5"/>
<feature type="transmembrane region" description="Helical" evidence="11">
    <location>
        <begin position="94"/>
        <end position="119"/>
    </location>
</feature>
<comment type="cofactor">
    <cofactor evidence="1 11">
        <name>Zn(2+)</name>
        <dbReference type="ChEBI" id="CHEBI:29105"/>
    </cofactor>
</comment>
<name>A0A5Q4VDH5_9BACT</name>
<dbReference type="OrthoDB" id="9782003at2"/>
<dbReference type="InterPro" id="IPR036034">
    <property type="entry name" value="PDZ_sf"/>
</dbReference>
<dbReference type="SMART" id="SM00228">
    <property type="entry name" value="PDZ"/>
    <property type="match status" value="2"/>
</dbReference>
<keyword evidence="4 13" id="KW-0645">Protease</keyword>
<keyword evidence="10 11" id="KW-0472">Membrane</keyword>
<accession>A0A5Q4VDH5</accession>
<dbReference type="PANTHER" id="PTHR42837:SF2">
    <property type="entry name" value="MEMBRANE METALLOPROTEASE ARASP2, CHLOROPLASTIC-RELATED"/>
    <property type="match status" value="1"/>
</dbReference>
<feature type="domain" description="PDZ" evidence="12">
    <location>
        <begin position="187"/>
        <end position="285"/>
    </location>
</feature>
<dbReference type="Pfam" id="PF17820">
    <property type="entry name" value="PDZ_6"/>
    <property type="match status" value="2"/>
</dbReference>
<evidence type="ECO:0000256" key="4">
    <source>
        <dbReference type="ARBA" id="ARBA00022670"/>
    </source>
</evidence>